<dbReference type="InterPro" id="IPR016036">
    <property type="entry name" value="Malonyl_transacylase_ACP-bd"/>
</dbReference>
<evidence type="ECO:0000259" key="7">
    <source>
        <dbReference type="SMART" id="SM00827"/>
    </source>
</evidence>
<dbReference type="Pfam" id="PF00698">
    <property type="entry name" value="Acyl_transf_1"/>
    <property type="match status" value="1"/>
</dbReference>
<keyword evidence="3 6" id="KW-0808">Transferase</keyword>
<dbReference type="RefSeq" id="WP_250483783.1">
    <property type="nucleotide sequence ID" value="NZ_JAQQDB010000017.1"/>
</dbReference>
<dbReference type="EC" id="2.3.1.39" evidence="1 6"/>
<keyword evidence="4 6" id="KW-0012">Acyltransferase</keyword>
<keyword evidence="9" id="KW-1185">Reference proteome</keyword>
<dbReference type="InterPro" id="IPR050858">
    <property type="entry name" value="Mal-CoA-ACP_Trans/PKS_FabD"/>
</dbReference>
<reference evidence="8 9" key="1">
    <citation type="journal article" date="2024" name="Chem. Sci.">
        <title>Discovery of megapolipeptins by genome mining of a Burkholderiales bacteria collection.</title>
        <authorList>
            <person name="Paulo B.S."/>
            <person name="Recchia M.J.J."/>
            <person name="Lee S."/>
            <person name="Fergusson C.H."/>
            <person name="Romanowski S.B."/>
            <person name="Hernandez A."/>
            <person name="Krull N."/>
            <person name="Liu D.Y."/>
            <person name="Cavanagh H."/>
            <person name="Bos A."/>
            <person name="Gray C.A."/>
            <person name="Murphy B.T."/>
            <person name="Linington R.G."/>
            <person name="Eustaquio A.S."/>
        </authorList>
    </citation>
    <scope>NUCLEOTIDE SEQUENCE [LARGE SCALE GENOMIC DNA]</scope>
    <source>
        <strain evidence="8 9">RL17-374-BIF-D</strain>
    </source>
</reference>
<proteinExistence type="inferred from homology"/>
<dbReference type="PANTHER" id="PTHR42681:SF1">
    <property type="entry name" value="MALONYL-COA-ACYL CARRIER PROTEIN TRANSACYLASE, MITOCHONDRIAL"/>
    <property type="match status" value="1"/>
</dbReference>
<dbReference type="NCBIfam" id="TIGR03131">
    <property type="entry name" value="malonate_mdcH"/>
    <property type="match status" value="1"/>
</dbReference>
<dbReference type="Gene3D" id="3.30.70.250">
    <property type="entry name" value="Malonyl-CoA ACP transacylase, ACP-binding"/>
    <property type="match status" value="1"/>
</dbReference>
<evidence type="ECO:0000256" key="5">
    <source>
        <dbReference type="ARBA" id="ARBA00048462"/>
    </source>
</evidence>
<evidence type="ECO:0000256" key="4">
    <source>
        <dbReference type="ARBA" id="ARBA00023315"/>
    </source>
</evidence>
<dbReference type="PIRSF" id="PIRSF000446">
    <property type="entry name" value="Mct"/>
    <property type="match status" value="1"/>
</dbReference>
<dbReference type="InterPro" id="IPR017554">
    <property type="entry name" value="Malonate_deCOase_MdcHsu"/>
</dbReference>
<accession>A0ABW9CMX6</accession>
<evidence type="ECO:0000256" key="1">
    <source>
        <dbReference type="ARBA" id="ARBA00013258"/>
    </source>
</evidence>
<organism evidence="8 9">
    <name type="scientific">Caballeronia jiangsuensis</name>
    <dbReference type="NCBI Taxonomy" id="1458357"/>
    <lineage>
        <taxon>Bacteria</taxon>
        <taxon>Pseudomonadati</taxon>
        <taxon>Pseudomonadota</taxon>
        <taxon>Betaproteobacteria</taxon>
        <taxon>Burkholderiales</taxon>
        <taxon>Burkholderiaceae</taxon>
        <taxon>Caballeronia</taxon>
    </lineage>
</organism>
<dbReference type="InterPro" id="IPR024925">
    <property type="entry name" value="Malonyl_CoA-ACP_transAc"/>
</dbReference>
<dbReference type="EMBL" id="JAQQDB010000017">
    <property type="protein sequence ID" value="MFM0519589.1"/>
    <property type="molecule type" value="Genomic_DNA"/>
</dbReference>
<protein>
    <recommendedName>
        <fullName evidence="2 6">Malonyl CoA-acyl carrier protein transacylase</fullName>
        <ecNumber evidence="1 6">2.3.1.39</ecNumber>
    </recommendedName>
</protein>
<dbReference type="InterPro" id="IPR016035">
    <property type="entry name" value="Acyl_Trfase/lysoPLipase"/>
</dbReference>
<dbReference type="Proteomes" id="UP001629462">
    <property type="component" value="Unassembled WGS sequence"/>
</dbReference>
<feature type="domain" description="Malonyl-CoA:ACP transacylase (MAT)" evidence="7">
    <location>
        <begin position="5"/>
        <end position="302"/>
    </location>
</feature>
<evidence type="ECO:0000256" key="3">
    <source>
        <dbReference type="ARBA" id="ARBA00022679"/>
    </source>
</evidence>
<gene>
    <name evidence="8" type="primary">mdcH</name>
    <name evidence="8" type="ORF">PQR08_19360</name>
</gene>
<comment type="catalytic activity">
    <reaction evidence="5 6">
        <text>holo-[ACP] + malonyl-CoA = malonyl-[ACP] + CoA</text>
        <dbReference type="Rhea" id="RHEA:41792"/>
        <dbReference type="Rhea" id="RHEA-COMP:9623"/>
        <dbReference type="Rhea" id="RHEA-COMP:9685"/>
        <dbReference type="ChEBI" id="CHEBI:57287"/>
        <dbReference type="ChEBI" id="CHEBI:57384"/>
        <dbReference type="ChEBI" id="CHEBI:64479"/>
        <dbReference type="ChEBI" id="CHEBI:78449"/>
        <dbReference type="EC" id="2.3.1.39"/>
    </reaction>
</comment>
<dbReference type="Gene3D" id="3.40.366.10">
    <property type="entry name" value="Malonyl-Coenzyme A Acyl Carrier Protein, domain 2"/>
    <property type="match status" value="1"/>
</dbReference>
<dbReference type="InterPro" id="IPR001227">
    <property type="entry name" value="Ac_transferase_dom_sf"/>
</dbReference>
<dbReference type="SUPFAM" id="SSF52151">
    <property type="entry name" value="FabD/lysophospholipase-like"/>
    <property type="match status" value="1"/>
</dbReference>
<dbReference type="InterPro" id="IPR014043">
    <property type="entry name" value="Acyl_transferase_dom"/>
</dbReference>
<dbReference type="SUPFAM" id="SSF55048">
    <property type="entry name" value="Probable ACP-binding domain of malonyl-CoA ACP transacylase"/>
    <property type="match status" value="1"/>
</dbReference>
<dbReference type="PANTHER" id="PTHR42681">
    <property type="entry name" value="MALONYL-COA-ACYL CARRIER PROTEIN TRANSACYLASE, MITOCHONDRIAL"/>
    <property type="match status" value="1"/>
</dbReference>
<evidence type="ECO:0000256" key="2">
    <source>
        <dbReference type="ARBA" id="ARBA00018953"/>
    </source>
</evidence>
<sequence>MIAYLFPGQGAQTPGFLHRLGGDAPHPAIVRTLAEASDVLGEDVLALDTADALASTVAVQVALVVAGVAAARALAEEGIEPEAVAGLSVGAYGAAVVCGAIAFDDALKLVRLRARLMQDAYPRGYGMLAVLGLNEREIARAIADSGADAYIGNLNAPRQIVVSGSDAALAQVREIALARGARKAERLCVSVPSHCVLLEKAAESLIDAARDVRIDAPRIAYVGNRGARVLRHADAIREDLATNLRYPVRWHDSTIALSELGAKIFVEMPPGQTLTSLLADALPGAPAYAMDAAPIGSIAARVRIARNRAND</sequence>
<name>A0ABW9CMX6_9BURK</name>
<evidence type="ECO:0000313" key="8">
    <source>
        <dbReference type="EMBL" id="MFM0519589.1"/>
    </source>
</evidence>
<dbReference type="SMART" id="SM00827">
    <property type="entry name" value="PKS_AT"/>
    <property type="match status" value="1"/>
</dbReference>
<comment type="similarity">
    <text evidence="6">Belongs to the fabD family.</text>
</comment>
<comment type="caution">
    <text evidence="8">The sequence shown here is derived from an EMBL/GenBank/DDBJ whole genome shotgun (WGS) entry which is preliminary data.</text>
</comment>
<evidence type="ECO:0000313" key="9">
    <source>
        <dbReference type="Proteomes" id="UP001629462"/>
    </source>
</evidence>
<evidence type="ECO:0000256" key="6">
    <source>
        <dbReference type="PIRNR" id="PIRNR000446"/>
    </source>
</evidence>